<dbReference type="PANTHER" id="PTHR31963">
    <property type="entry name" value="RAS GUANINE NUCLEOTIDE EXCHANGE FACTOR K"/>
    <property type="match status" value="1"/>
</dbReference>
<name>A0A6J5V3E9_PRUAR</name>
<dbReference type="EMBL" id="CAEKDK010000005">
    <property type="protein sequence ID" value="CAB4280538.1"/>
    <property type="molecule type" value="Genomic_DNA"/>
</dbReference>
<reference evidence="3 5" key="2">
    <citation type="submission" date="2020-05" db="EMBL/GenBank/DDBJ databases">
        <authorList>
            <person name="Campoy J."/>
            <person name="Schneeberger K."/>
            <person name="Spophaly S."/>
        </authorList>
    </citation>
    <scope>NUCLEOTIDE SEQUENCE [LARGE SCALE GENOMIC DNA]</scope>
    <source>
        <strain evidence="3">PruArmRojPasFocal</strain>
    </source>
</reference>
<dbReference type="PANTHER" id="PTHR31963:SF28">
    <property type="entry name" value="GUSTATORY RECEPTOR"/>
    <property type="match status" value="1"/>
</dbReference>
<dbReference type="EMBL" id="CAEKKB010000005">
    <property type="protein sequence ID" value="CAB4310950.1"/>
    <property type="molecule type" value="Genomic_DNA"/>
</dbReference>
<dbReference type="InterPro" id="IPR021924">
    <property type="entry name" value="DUF3537"/>
</dbReference>
<evidence type="ECO:0000256" key="2">
    <source>
        <dbReference type="SAM" id="SignalP"/>
    </source>
</evidence>
<dbReference type="AlphaFoldDB" id="A0A6J5V3E9"/>
<dbReference type="Proteomes" id="UP000507245">
    <property type="component" value="Unassembled WGS sequence"/>
</dbReference>
<evidence type="ECO:0000256" key="1">
    <source>
        <dbReference type="SAM" id="Phobius"/>
    </source>
</evidence>
<feature type="chain" id="PRO_5036388592" evidence="2">
    <location>
        <begin position="29"/>
        <end position="133"/>
    </location>
</feature>
<feature type="signal peptide" evidence="2">
    <location>
        <begin position="1"/>
        <end position="28"/>
    </location>
</feature>
<feature type="transmembrane region" description="Helical" evidence="1">
    <location>
        <begin position="105"/>
        <end position="125"/>
    </location>
</feature>
<dbReference type="OrthoDB" id="1741294at2759"/>
<evidence type="ECO:0000313" key="3">
    <source>
        <dbReference type="EMBL" id="CAB4280538.1"/>
    </source>
</evidence>
<accession>A0A6J5V3E9</accession>
<protein>
    <submittedName>
        <fullName evidence="3">Uncharacterized protein</fullName>
    </submittedName>
</protein>
<proteinExistence type="predicted"/>
<keyword evidence="1" id="KW-0812">Transmembrane</keyword>
<keyword evidence="6" id="KW-1185">Reference proteome</keyword>
<gene>
    <name evidence="3" type="ORF">CURHAP_LOCUS33394</name>
    <name evidence="4" type="ORF">ORAREDHAP_LOCUS32957</name>
</gene>
<keyword evidence="2" id="KW-0732">Signal</keyword>
<evidence type="ECO:0000313" key="6">
    <source>
        <dbReference type="Proteomes" id="UP000507245"/>
    </source>
</evidence>
<dbReference type="Pfam" id="PF12056">
    <property type="entry name" value="DUF3537"/>
    <property type="match status" value="1"/>
</dbReference>
<feature type="transmembrane region" description="Helical" evidence="1">
    <location>
        <begin position="61"/>
        <end position="80"/>
    </location>
</feature>
<keyword evidence="1" id="KW-0472">Membrane</keyword>
<keyword evidence="1" id="KW-1133">Transmembrane helix</keyword>
<evidence type="ECO:0000313" key="4">
    <source>
        <dbReference type="EMBL" id="CAB4310950.1"/>
    </source>
</evidence>
<dbReference type="Proteomes" id="UP000507222">
    <property type="component" value="Unassembled WGS sequence"/>
</dbReference>
<reference evidence="6" key="1">
    <citation type="journal article" date="2020" name="Genome Biol.">
        <title>Gamete binning: chromosome-level and haplotype-resolved genome assembly enabled by high-throughput single-cell sequencing of gamete genomes.</title>
        <authorList>
            <person name="Campoy J.A."/>
            <person name="Sun H."/>
            <person name="Goel M."/>
            <person name="Jiao W.-B."/>
            <person name="Folz-Donahue K."/>
            <person name="Wang N."/>
            <person name="Rubio M."/>
            <person name="Liu C."/>
            <person name="Kukat C."/>
            <person name="Ruiz D."/>
            <person name="Huettel B."/>
            <person name="Schneeberger K."/>
        </authorList>
    </citation>
    <scope>NUCLEOTIDE SEQUENCE [LARGE SCALE GENOMIC DNA]</scope>
    <source>
        <strain evidence="6">cv. Rojo Pasion</strain>
    </source>
</reference>
<organism evidence="3 5">
    <name type="scientific">Prunus armeniaca</name>
    <name type="common">Apricot</name>
    <name type="synonym">Armeniaca vulgaris</name>
    <dbReference type="NCBI Taxonomy" id="36596"/>
    <lineage>
        <taxon>Eukaryota</taxon>
        <taxon>Viridiplantae</taxon>
        <taxon>Streptophyta</taxon>
        <taxon>Embryophyta</taxon>
        <taxon>Tracheophyta</taxon>
        <taxon>Spermatophyta</taxon>
        <taxon>Magnoliopsida</taxon>
        <taxon>eudicotyledons</taxon>
        <taxon>Gunneridae</taxon>
        <taxon>Pentapetalae</taxon>
        <taxon>rosids</taxon>
        <taxon>fabids</taxon>
        <taxon>Rosales</taxon>
        <taxon>Rosaceae</taxon>
        <taxon>Amygdaloideae</taxon>
        <taxon>Amygdaleae</taxon>
        <taxon>Prunus</taxon>
    </lineage>
</organism>
<sequence length="133" mass="15098">MMLPQLGDLSQALWLLPVLFSELQPLMACFPSRGCTSSGIIEISYSSSGEKYQIKKFELQILISESLVAAIYLACISYNLRKYGVRRFLFVDRYHGHKLQYRDEYILKINLSLAVPIAPLLIYFLSQAAGKIS</sequence>
<evidence type="ECO:0000313" key="5">
    <source>
        <dbReference type="Proteomes" id="UP000507222"/>
    </source>
</evidence>